<keyword evidence="9 11" id="KW-0472">Membrane</keyword>
<keyword evidence="8 11" id="KW-1133">Transmembrane helix</keyword>
<dbReference type="InterPro" id="IPR001841">
    <property type="entry name" value="Znf_RING"/>
</dbReference>
<reference evidence="13" key="2">
    <citation type="submission" date="2020-08" db="EMBL/GenBank/DDBJ databases">
        <title>Plant Genome Project.</title>
        <authorList>
            <person name="Zhang R.-G."/>
        </authorList>
    </citation>
    <scope>NUCLEOTIDE SEQUENCE</scope>
    <source>
        <strain evidence="13">Huo1</strain>
        <tissue evidence="13">Leaf</tissue>
    </source>
</reference>
<evidence type="ECO:0000313" key="13">
    <source>
        <dbReference type="EMBL" id="KAG6403548.1"/>
    </source>
</evidence>
<dbReference type="InterPro" id="IPR044602">
    <property type="entry name" value="ATL10/ATL72-79-like"/>
</dbReference>
<evidence type="ECO:0000259" key="12">
    <source>
        <dbReference type="SMART" id="SM00184"/>
    </source>
</evidence>
<evidence type="ECO:0000256" key="3">
    <source>
        <dbReference type="ARBA" id="ARBA00012483"/>
    </source>
</evidence>
<evidence type="ECO:0000256" key="1">
    <source>
        <dbReference type="ARBA" id="ARBA00000900"/>
    </source>
</evidence>
<dbReference type="PANTHER" id="PTHR46905:SF7">
    <property type="entry name" value="RING-H2 FINGER PROTEIN ATL78"/>
    <property type="match status" value="1"/>
</dbReference>
<dbReference type="AlphaFoldDB" id="A0A8X8X0S0"/>
<keyword evidence="7" id="KW-0862">Zinc</keyword>
<comment type="catalytic activity">
    <reaction evidence="1">
        <text>S-ubiquitinyl-[E2 ubiquitin-conjugating enzyme]-L-cysteine + [acceptor protein]-L-lysine = [E2 ubiquitin-conjugating enzyme]-L-cysteine + N(6)-ubiquitinyl-[acceptor protein]-L-lysine.</text>
        <dbReference type="EC" id="2.3.2.27"/>
    </reaction>
</comment>
<gene>
    <name evidence="13" type="ORF">SASPL_135773</name>
</gene>
<evidence type="ECO:0000256" key="5">
    <source>
        <dbReference type="ARBA" id="ARBA00022692"/>
    </source>
</evidence>
<feature type="transmembrane region" description="Helical" evidence="11">
    <location>
        <begin position="37"/>
        <end position="62"/>
    </location>
</feature>
<dbReference type="Proteomes" id="UP000298416">
    <property type="component" value="Unassembled WGS sequence"/>
</dbReference>
<evidence type="ECO:0000256" key="6">
    <source>
        <dbReference type="ARBA" id="ARBA00022723"/>
    </source>
</evidence>
<keyword evidence="4" id="KW-0808">Transferase</keyword>
<dbReference type="SMART" id="SM00184">
    <property type="entry name" value="RING"/>
    <property type="match status" value="1"/>
</dbReference>
<feature type="domain" description="RING-type" evidence="12">
    <location>
        <begin position="97"/>
        <end position="143"/>
    </location>
</feature>
<dbReference type="PANTHER" id="PTHR46905">
    <property type="entry name" value="RING-H2 FINGER PROTEIN ATL78"/>
    <property type="match status" value="1"/>
</dbReference>
<keyword evidence="6" id="KW-0479">Metal-binding</keyword>
<dbReference type="InterPro" id="IPR013083">
    <property type="entry name" value="Znf_RING/FYVE/PHD"/>
</dbReference>
<comment type="caution">
    <text evidence="13">The sequence shown here is derived from an EMBL/GenBank/DDBJ whole genome shotgun (WGS) entry which is preliminary data.</text>
</comment>
<organism evidence="13">
    <name type="scientific">Salvia splendens</name>
    <name type="common">Scarlet sage</name>
    <dbReference type="NCBI Taxonomy" id="180675"/>
    <lineage>
        <taxon>Eukaryota</taxon>
        <taxon>Viridiplantae</taxon>
        <taxon>Streptophyta</taxon>
        <taxon>Embryophyta</taxon>
        <taxon>Tracheophyta</taxon>
        <taxon>Spermatophyta</taxon>
        <taxon>Magnoliopsida</taxon>
        <taxon>eudicotyledons</taxon>
        <taxon>Gunneridae</taxon>
        <taxon>Pentapetalae</taxon>
        <taxon>asterids</taxon>
        <taxon>lamiids</taxon>
        <taxon>Lamiales</taxon>
        <taxon>Lamiaceae</taxon>
        <taxon>Nepetoideae</taxon>
        <taxon>Mentheae</taxon>
        <taxon>Salviinae</taxon>
        <taxon>Salvia</taxon>
        <taxon>Salvia subgen. Calosphace</taxon>
        <taxon>core Calosphace</taxon>
    </lineage>
</organism>
<sequence>MMAHHYRRLLLDPSDITAPAVNKTSPSYDGGDFDGNMMIILVALLCALLCAVALNSTVRCFLRCSASRGGGREAAVKKEALSRIPVVAYVAGPATDCPICLGEFVAGEDVRLFPTCNHEFHASCVDREMKGDWECGDDGCLVLVRVPPWCGGGGLRRLLSAAPSQPTRALAV</sequence>
<evidence type="ECO:0000256" key="4">
    <source>
        <dbReference type="ARBA" id="ARBA00022679"/>
    </source>
</evidence>
<evidence type="ECO:0000256" key="10">
    <source>
        <dbReference type="ARBA" id="ARBA00024209"/>
    </source>
</evidence>
<dbReference type="SUPFAM" id="SSF57850">
    <property type="entry name" value="RING/U-box"/>
    <property type="match status" value="1"/>
</dbReference>
<dbReference type="GO" id="GO:0016567">
    <property type="term" value="P:protein ubiquitination"/>
    <property type="evidence" value="ECO:0007669"/>
    <property type="project" value="InterPro"/>
</dbReference>
<dbReference type="GO" id="GO:0061630">
    <property type="term" value="F:ubiquitin protein ligase activity"/>
    <property type="evidence" value="ECO:0007669"/>
    <property type="project" value="UniProtKB-EC"/>
</dbReference>
<name>A0A8X8X0S0_SALSN</name>
<evidence type="ECO:0000256" key="7">
    <source>
        <dbReference type="ARBA" id="ARBA00022833"/>
    </source>
</evidence>
<keyword evidence="14" id="KW-1185">Reference proteome</keyword>
<keyword evidence="5 11" id="KW-0812">Transmembrane</keyword>
<evidence type="ECO:0000256" key="11">
    <source>
        <dbReference type="SAM" id="Phobius"/>
    </source>
</evidence>
<accession>A0A8X8X0S0</accession>
<dbReference type="EC" id="2.3.2.27" evidence="3"/>
<evidence type="ECO:0000313" key="14">
    <source>
        <dbReference type="Proteomes" id="UP000298416"/>
    </source>
</evidence>
<evidence type="ECO:0000256" key="2">
    <source>
        <dbReference type="ARBA" id="ARBA00004167"/>
    </source>
</evidence>
<evidence type="ECO:0000256" key="9">
    <source>
        <dbReference type="ARBA" id="ARBA00023136"/>
    </source>
</evidence>
<dbReference type="GO" id="GO:0016020">
    <property type="term" value="C:membrane"/>
    <property type="evidence" value="ECO:0007669"/>
    <property type="project" value="UniProtKB-SubCell"/>
</dbReference>
<evidence type="ECO:0000256" key="8">
    <source>
        <dbReference type="ARBA" id="ARBA00022989"/>
    </source>
</evidence>
<comment type="subcellular location">
    <subcellularLocation>
        <location evidence="2">Membrane</location>
        <topology evidence="2">Single-pass membrane protein</topology>
    </subcellularLocation>
</comment>
<dbReference type="GO" id="GO:0046872">
    <property type="term" value="F:metal ion binding"/>
    <property type="evidence" value="ECO:0007669"/>
    <property type="project" value="UniProtKB-KW"/>
</dbReference>
<protein>
    <recommendedName>
        <fullName evidence="3">RING-type E3 ubiquitin transferase</fullName>
        <ecNumber evidence="3">2.3.2.27</ecNumber>
    </recommendedName>
</protein>
<proteinExistence type="inferred from homology"/>
<reference evidence="13" key="1">
    <citation type="submission" date="2018-01" db="EMBL/GenBank/DDBJ databases">
        <authorList>
            <person name="Mao J.F."/>
        </authorList>
    </citation>
    <scope>NUCLEOTIDE SEQUENCE</scope>
    <source>
        <strain evidence="13">Huo1</strain>
        <tissue evidence="13">Leaf</tissue>
    </source>
</reference>
<comment type="similarity">
    <text evidence="10">Belongs to the RING-type zinc finger family. ATL subfamily.</text>
</comment>
<dbReference type="Gene3D" id="3.30.40.10">
    <property type="entry name" value="Zinc/RING finger domain, C3HC4 (zinc finger)"/>
    <property type="match status" value="1"/>
</dbReference>
<dbReference type="Pfam" id="PF17123">
    <property type="entry name" value="zf-RING_11"/>
    <property type="match status" value="1"/>
</dbReference>
<dbReference type="EMBL" id="PNBA02000013">
    <property type="protein sequence ID" value="KAG6403548.1"/>
    <property type="molecule type" value="Genomic_DNA"/>
</dbReference>